<protein>
    <submittedName>
        <fullName evidence="1">Uncharacterized protein</fullName>
    </submittedName>
</protein>
<evidence type="ECO:0000313" key="1">
    <source>
        <dbReference type="EMBL" id="GMH48190.1"/>
    </source>
</evidence>
<proteinExistence type="predicted"/>
<dbReference type="EMBL" id="BRXZ01000595">
    <property type="protein sequence ID" value="GMH48190.1"/>
    <property type="molecule type" value="Genomic_DNA"/>
</dbReference>
<keyword evidence="2" id="KW-1185">Reference proteome</keyword>
<organism evidence="1 2">
    <name type="scientific">Triparma retinervis</name>
    <dbReference type="NCBI Taxonomy" id="2557542"/>
    <lineage>
        <taxon>Eukaryota</taxon>
        <taxon>Sar</taxon>
        <taxon>Stramenopiles</taxon>
        <taxon>Ochrophyta</taxon>
        <taxon>Bolidophyceae</taxon>
        <taxon>Parmales</taxon>
        <taxon>Triparmaceae</taxon>
        <taxon>Triparma</taxon>
    </lineage>
</organism>
<reference evidence="1" key="1">
    <citation type="submission" date="2022-07" db="EMBL/GenBank/DDBJ databases">
        <title>Genome analysis of Parmales, a sister group of diatoms, reveals the evolutionary specialization of diatoms from phago-mixotrophs to photoautotrophs.</title>
        <authorList>
            <person name="Ban H."/>
            <person name="Sato S."/>
            <person name="Yoshikawa S."/>
            <person name="Kazumasa Y."/>
            <person name="Nakamura Y."/>
            <person name="Ichinomiya M."/>
            <person name="Saitoh K."/>
            <person name="Sato N."/>
            <person name="Blanc-Mathieu R."/>
            <person name="Endo H."/>
            <person name="Kuwata A."/>
            <person name="Ogata H."/>
        </authorList>
    </citation>
    <scope>NUCLEOTIDE SEQUENCE</scope>
</reference>
<name>A0A9W6ZDL9_9STRA</name>
<comment type="caution">
    <text evidence="1">The sequence shown here is derived from an EMBL/GenBank/DDBJ whole genome shotgun (WGS) entry which is preliminary data.</text>
</comment>
<accession>A0A9W6ZDL9</accession>
<sequence length="91" mass="10320">MCSTKKTQNGVLHDLINWRQLDGSQLEVVLKKCLGQYQGVASLTHDEIFKFLKEIMEALCAIFAEKRSSMKSILPGLCQEREEIQVVGVEH</sequence>
<evidence type="ECO:0000313" key="2">
    <source>
        <dbReference type="Proteomes" id="UP001165082"/>
    </source>
</evidence>
<dbReference type="AlphaFoldDB" id="A0A9W6ZDL9"/>
<dbReference type="OrthoDB" id="187184at2759"/>
<gene>
    <name evidence="1" type="ORF">TrRE_jg5513</name>
</gene>
<dbReference type="Proteomes" id="UP001165082">
    <property type="component" value="Unassembled WGS sequence"/>
</dbReference>